<dbReference type="InterPro" id="IPR000048">
    <property type="entry name" value="IQ_motif_EF-hand-BS"/>
</dbReference>
<evidence type="ECO:0000313" key="21">
    <source>
        <dbReference type="EMBL" id="KAK2146470.1"/>
    </source>
</evidence>
<sequence length="1284" mass="146855">MRSILQTYIGDVLVAVNPYRKLHLYDAKYNRQYKGLERRNDLPPHIYWVANKTYSRMRQTRGPQTILMSGESGAGKTESTKLVIEHMAYICGDSTEVNSPNSKLITVNPLLEAFGNASTLMNDNSSRFGKYIELHFGEKGQLKGAMIEDYMLEKSRVVQRGLGDKNFHVFYYLLASPSDEDRRVYGLTEPEHYRILRNGQSRVFENAEQRAYCANKYKETVSILSQLGLDDEDTLLIWFVIAAILHLTNIEFVERDDSTGGAMIVNQAELRETCRLLHVDFETMRRALTSDVLPDRAQGQGHVIRTKSVEQASQGRDALAKAIYLGLFKWLVSQINKHLMPNGKPRNTTTISVLDMSGFENLISPDPARYMTGNGFDQLLINVANEHLQYFFNEHIFSQDQEELKLSGIDWAKIRYDNNEQILALFEGNTVNRSLGLLDVIDDESRTPQSNDVMMVHRLHKMFARNPHYARATKGDMPWFNINHFVGEVTYNADGFLEKNRDPLSADLANVTKSSGIPTIASLLHDDVISNITGRQIQKTVAQGYRKSLSQLVIKLSEAQPLFVRCLKPNHEKEPRRFNTECVTNQMRYNGLLELTKIKKIGFPVRITKQIFADRYGPILLGRTDTRNVAGVINNVLRELNITDAEIGTEKVFLKEWHRDMLDNRLAVLNEKAALVQKHWRGYQTRKKFRTLVLKKVKMTIENHLGGKSASLDKSKQTNEGYETIPGIRALRATRTAIHLQPLNDHRQHDGGDIDEQPRNQISYSRMASTMSTGRQVDDSGNEEEEEEAAAEEERMRKIREEEAEEERRDQRAEAVLSSALWDVFRLIPRERISAGETFSGFLRFIKVGVYAIILVVFLACLVINKGSLLLMTSTLGHINSMNETVGESRYSMSRNSVITMMIISMCVPHAITGFIYLFKNLFGSRPWPGFSSLLLILFFEGIQTLDTCFMAFFVLPEMDMMRGLFVMELVALFPICFKLLLCWSPCCEFSQPTVLEDDDLRSTRKSFSESISTRKAACCSDRAKNFVYYFLNGFALLSQAGGIVFIGMVNLELAAANETSFIFHRKFTTDKPSPMNKWFFPLILLLKSLTWWENFIDSDLKIKNYVVIPLREWKVRMYKVRQKATVFISIWNCAVIAVFPFIAKAIPKSSYVDFRYDIGQSELTTDDFAVPLANALSGFVGFYAGSLACKLFMQKISFNLPLLVCTPITAGLIIFQCVSEPDRPIKHFSVYVWRCLEDFGDIKNKWPQLSWQLVCFAIFWVSLIIVTCYLWRPKHNPMDRSEK</sequence>
<feature type="domain" description="Myosin motor" evidence="20">
    <location>
        <begin position="1"/>
        <end position="667"/>
    </location>
</feature>
<keyword evidence="17" id="KW-0009">Actin-binding</keyword>
<feature type="transmembrane region" description="Helical" evidence="19">
    <location>
        <begin position="1197"/>
        <end position="1216"/>
    </location>
</feature>
<dbReference type="Gene3D" id="3.40.850.10">
    <property type="entry name" value="Kinesin motor domain"/>
    <property type="match status" value="1"/>
</dbReference>
<evidence type="ECO:0000256" key="8">
    <source>
        <dbReference type="ARBA" id="ARBA00022741"/>
    </source>
</evidence>
<dbReference type="EC" id="2.7.11.1" evidence="3"/>
<proteinExistence type="inferred from homology"/>
<keyword evidence="4" id="KW-0963">Cytoplasm</keyword>
<evidence type="ECO:0000256" key="15">
    <source>
        <dbReference type="ARBA" id="ARBA00047899"/>
    </source>
</evidence>
<keyword evidence="11 17" id="KW-0518">Myosin</keyword>
<dbReference type="Gene3D" id="1.20.5.4820">
    <property type="match status" value="1"/>
</dbReference>
<evidence type="ECO:0000256" key="14">
    <source>
        <dbReference type="ARBA" id="ARBA00023273"/>
    </source>
</evidence>
<organism evidence="21 22">
    <name type="scientific">Paralvinella palmiformis</name>
    <dbReference type="NCBI Taxonomy" id="53620"/>
    <lineage>
        <taxon>Eukaryota</taxon>
        <taxon>Metazoa</taxon>
        <taxon>Spiralia</taxon>
        <taxon>Lophotrochozoa</taxon>
        <taxon>Annelida</taxon>
        <taxon>Polychaeta</taxon>
        <taxon>Sedentaria</taxon>
        <taxon>Canalipalpata</taxon>
        <taxon>Terebellida</taxon>
        <taxon>Terebelliformia</taxon>
        <taxon>Alvinellidae</taxon>
        <taxon>Paralvinella</taxon>
    </lineage>
</organism>
<feature type="compositionally biased region" description="Acidic residues" evidence="18">
    <location>
        <begin position="780"/>
        <end position="791"/>
    </location>
</feature>
<keyword evidence="8 17" id="KW-0547">Nucleotide-binding</keyword>
<dbReference type="PRINTS" id="PR00193">
    <property type="entry name" value="MYOSINHEAVY"/>
</dbReference>
<protein>
    <recommendedName>
        <fullName evidence="3">non-specific serine/threonine protein kinase</fullName>
        <ecNumber evidence="3">2.7.11.1</ecNumber>
    </recommendedName>
</protein>
<evidence type="ECO:0000313" key="22">
    <source>
        <dbReference type="Proteomes" id="UP001208570"/>
    </source>
</evidence>
<keyword evidence="10 17" id="KW-0067">ATP-binding</keyword>
<dbReference type="InterPro" id="IPR001609">
    <property type="entry name" value="Myosin_head_motor_dom-like"/>
</dbReference>
<feature type="transmembrane region" description="Helical" evidence="19">
    <location>
        <begin position="1027"/>
        <end position="1050"/>
    </location>
</feature>
<evidence type="ECO:0000256" key="18">
    <source>
        <dbReference type="SAM" id="MobiDB-lite"/>
    </source>
</evidence>
<comment type="catalytic activity">
    <reaction evidence="15">
        <text>L-threonyl-[protein] + ATP = O-phospho-L-threonyl-[protein] + ADP + H(+)</text>
        <dbReference type="Rhea" id="RHEA:46608"/>
        <dbReference type="Rhea" id="RHEA-COMP:11060"/>
        <dbReference type="Rhea" id="RHEA-COMP:11605"/>
        <dbReference type="ChEBI" id="CHEBI:15378"/>
        <dbReference type="ChEBI" id="CHEBI:30013"/>
        <dbReference type="ChEBI" id="CHEBI:30616"/>
        <dbReference type="ChEBI" id="CHEBI:61977"/>
        <dbReference type="ChEBI" id="CHEBI:456216"/>
        <dbReference type="EC" id="2.7.11.1"/>
    </reaction>
</comment>
<keyword evidence="12 17" id="KW-0505">Motor protein</keyword>
<feature type="transmembrane region" description="Helical" evidence="19">
    <location>
        <begin position="842"/>
        <end position="864"/>
    </location>
</feature>
<dbReference type="Gene3D" id="1.20.58.530">
    <property type="match status" value="1"/>
</dbReference>
<dbReference type="PROSITE" id="PS50096">
    <property type="entry name" value="IQ"/>
    <property type="match status" value="1"/>
</dbReference>
<comment type="similarity">
    <text evidence="17">Belongs to the TRAFAC class myosin-kinesin ATPase superfamily. Myosin family.</text>
</comment>
<evidence type="ECO:0000256" key="19">
    <source>
        <dbReference type="SAM" id="Phobius"/>
    </source>
</evidence>
<dbReference type="CDD" id="cd00124">
    <property type="entry name" value="MYSc"/>
    <property type="match status" value="1"/>
</dbReference>
<keyword evidence="22" id="KW-1185">Reference proteome</keyword>
<dbReference type="InterPro" id="IPR027417">
    <property type="entry name" value="P-loop_NTPase"/>
</dbReference>
<evidence type="ECO:0000256" key="12">
    <source>
        <dbReference type="ARBA" id="ARBA00023175"/>
    </source>
</evidence>
<dbReference type="InterPro" id="IPR052409">
    <property type="entry name" value="Myosin-III_kinase_activity"/>
</dbReference>
<dbReference type="Pfam" id="PF00063">
    <property type="entry name" value="Myosin_head"/>
    <property type="match status" value="1"/>
</dbReference>
<gene>
    <name evidence="21" type="ORF">LSH36_606g04079</name>
</gene>
<evidence type="ECO:0000256" key="11">
    <source>
        <dbReference type="ARBA" id="ARBA00023123"/>
    </source>
</evidence>
<evidence type="ECO:0000256" key="16">
    <source>
        <dbReference type="ARBA" id="ARBA00048679"/>
    </source>
</evidence>
<keyword evidence="14" id="KW-0966">Cell projection</keyword>
<evidence type="ECO:0000256" key="10">
    <source>
        <dbReference type="ARBA" id="ARBA00022840"/>
    </source>
</evidence>
<dbReference type="GO" id="GO:0004674">
    <property type="term" value="F:protein serine/threonine kinase activity"/>
    <property type="evidence" value="ECO:0007669"/>
    <property type="project" value="UniProtKB-KW"/>
</dbReference>
<evidence type="ECO:0000256" key="9">
    <source>
        <dbReference type="ARBA" id="ARBA00022777"/>
    </source>
</evidence>
<dbReference type="SUPFAM" id="SSF52540">
    <property type="entry name" value="P-loop containing nucleoside triphosphate hydrolases"/>
    <property type="match status" value="1"/>
</dbReference>
<dbReference type="GO" id="GO:0030832">
    <property type="term" value="P:regulation of actin filament length"/>
    <property type="evidence" value="ECO:0007669"/>
    <property type="project" value="TreeGrafter"/>
</dbReference>
<keyword evidence="7" id="KW-0677">Repeat</keyword>
<dbReference type="GO" id="GO:0003779">
    <property type="term" value="F:actin binding"/>
    <property type="evidence" value="ECO:0007669"/>
    <property type="project" value="UniProtKB-KW"/>
</dbReference>
<feature type="transmembrane region" description="Helical" evidence="19">
    <location>
        <begin position="1169"/>
        <end position="1190"/>
    </location>
</feature>
<evidence type="ECO:0000256" key="5">
    <source>
        <dbReference type="ARBA" id="ARBA00022527"/>
    </source>
</evidence>
<dbReference type="SMART" id="SM00015">
    <property type="entry name" value="IQ"/>
    <property type="match status" value="1"/>
</dbReference>
<dbReference type="Gene3D" id="1.20.120.720">
    <property type="entry name" value="Myosin VI head, motor domain, U50 subdomain"/>
    <property type="match status" value="1"/>
</dbReference>
<feature type="region of interest" description="Disordered" evidence="18">
    <location>
        <begin position="766"/>
        <end position="796"/>
    </location>
</feature>
<dbReference type="Gene3D" id="1.10.10.820">
    <property type="match status" value="1"/>
</dbReference>
<keyword evidence="19" id="KW-1133">Transmembrane helix</keyword>
<dbReference type="PANTHER" id="PTHR46256:SF3">
    <property type="entry name" value="MYOSIN MOTOR DOMAIN-CONTAINING PROTEIN"/>
    <property type="match status" value="1"/>
</dbReference>
<keyword evidence="19" id="KW-0812">Transmembrane</keyword>
<dbReference type="CDD" id="cd23767">
    <property type="entry name" value="IQCD"/>
    <property type="match status" value="1"/>
</dbReference>
<dbReference type="GO" id="GO:0016459">
    <property type="term" value="C:myosin complex"/>
    <property type="evidence" value="ECO:0007669"/>
    <property type="project" value="UniProtKB-KW"/>
</dbReference>
<comment type="catalytic activity">
    <reaction evidence="16">
        <text>L-seryl-[protein] + ATP = O-phospho-L-seryl-[protein] + ADP + H(+)</text>
        <dbReference type="Rhea" id="RHEA:17989"/>
        <dbReference type="Rhea" id="RHEA-COMP:9863"/>
        <dbReference type="Rhea" id="RHEA-COMP:11604"/>
        <dbReference type="ChEBI" id="CHEBI:15378"/>
        <dbReference type="ChEBI" id="CHEBI:29999"/>
        <dbReference type="ChEBI" id="CHEBI:30616"/>
        <dbReference type="ChEBI" id="CHEBI:83421"/>
        <dbReference type="ChEBI" id="CHEBI:456216"/>
        <dbReference type="EC" id="2.7.11.1"/>
    </reaction>
</comment>
<keyword evidence="19" id="KW-0472">Membrane</keyword>
<feature type="transmembrane region" description="Helical" evidence="19">
    <location>
        <begin position="898"/>
        <end position="919"/>
    </location>
</feature>
<evidence type="ECO:0000256" key="13">
    <source>
        <dbReference type="ARBA" id="ARBA00023212"/>
    </source>
</evidence>
<evidence type="ECO:0000256" key="2">
    <source>
        <dbReference type="ARBA" id="ARBA00004316"/>
    </source>
</evidence>
<dbReference type="InterPro" id="IPR036961">
    <property type="entry name" value="Kinesin_motor_dom_sf"/>
</dbReference>
<accession>A0AAD9MV09</accession>
<name>A0AAD9MV09_9ANNE</name>
<keyword evidence="5" id="KW-0723">Serine/threonine-protein kinase</keyword>
<feature type="binding site" evidence="17">
    <location>
        <begin position="70"/>
        <end position="77"/>
    </location>
    <ligand>
        <name>ATP</name>
        <dbReference type="ChEBI" id="CHEBI:30616"/>
    </ligand>
</feature>
<dbReference type="GO" id="GO:0042995">
    <property type="term" value="C:cell projection"/>
    <property type="evidence" value="ECO:0007669"/>
    <property type="project" value="UniProtKB-SubCell"/>
</dbReference>
<evidence type="ECO:0000256" key="1">
    <source>
        <dbReference type="ARBA" id="ARBA00004245"/>
    </source>
</evidence>
<keyword evidence="6" id="KW-0808">Transferase</keyword>
<comment type="subcellular location">
    <subcellularLocation>
        <location evidence="2">Cell projection</location>
    </subcellularLocation>
    <subcellularLocation>
        <location evidence="1">Cytoplasm</location>
        <location evidence="1">Cytoskeleton</location>
    </subcellularLocation>
</comment>
<dbReference type="GO" id="GO:0000146">
    <property type="term" value="F:microfilament motor activity"/>
    <property type="evidence" value="ECO:0007669"/>
    <property type="project" value="TreeGrafter"/>
</dbReference>
<dbReference type="SMART" id="SM00242">
    <property type="entry name" value="MYSc"/>
    <property type="match status" value="1"/>
</dbReference>
<evidence type="ECO:0000256" key="7">
    <source>
        <dbReference type="ARBA" id="ARBA00022737"/>
    </source>
</evidence>
<dbReference type="PANTHER" id="PTHR46256">
    <property type="entry name" value="AGAP011099-PA"/>
    <property type="match status" value="1"/>
</dbReference>
<feature type="transmembrane region" description="Helical" evidence="19">
    <location>
        <begin position="1250"/>
        <end position="1272"/>
    </location>
</feature>
<feature type="transmembrane region" description="Helical" evidence="19">
    <location>
        <begin position="931"/>
        <end position="956"/>
    </location>
</feature>
<keyword evidence="13" id="KW-0206">Cytoskeleton</keyword>
<evidence type="ECO:0000256" key="17">
    <source>
        <dbReference type="PROSITE-ProRule" id="PRU00782"/>
    </source>
</evidence>
<feature type="compositionally biased region" description="Polar residues" evidence="18">
    <location>
        <begin position="766"/>
        <end position="775"/>
    </location>
</feature>
<evidence type="ECO:0000256" key="3">
    <source>
        <dbReference type="ARBA" id="ARBA00012513"/>
    </source>
</evidence>
<feature type="transmembrane region" description="Helical" evidence="19">
    <location>
        <begin position="1125"/>
        <end position="1144"/>
    </location>
</feature>
<evidence type="ECO:0000256" key="6">
    <source>
        <dbReference type="ARBA" id="ARBA00022679"/>
    </source>
</evidence>
<reference evidence="21" key="1">
    <citation type="journal article" date="2023" name="Mol. Biol. Evol.">
        <title>Third-Generation Sequencing Reveals the Adaptive Role of the Epigenome in Three Deep-Sea Polychaetes.</title>
        <authorList>
            <person name="Perez M."/>
            <person name="Aroh O."/>
            <person name="Sun Y."/>
            <person name="Lan Y."/>
            <person name="Juniper S.K."/>
            <person name="Young C.R."/>
            <person name="Angers B."/>
            <person name="Qian P.Y."/>
        </authorList>
    </citation>
    <scope>NUCLEOTIDE SEQUENCE</scope>
    <source>
        <strain evidence="21">P08H-3</strain>
    </source>
</reference>
<comment type="caution">
    <text evidence="21">The sequence shown here is derived from an EMBL/GenBank/DDBJ whole genome shotgun (WGS) entry which is preliminary data.</text>
</comment>
<dbReference type="EMBL" id="JAODUP010000606">
    <property type="protein sequence ID" value="KAK2146470.1"/>
    <property type="molecule type" value="Genomic_DNA"/>
</dbReference>
<evidence type="ECO:0000256" key="4">
    <source>
        <dbReference type="ARBA" id="ARBA00022490"/>
    </source>
</evidence>
<dbReference type="PROSITE" id="PS51456">
    <property type="entry name" value="MYOSIN_MOTOR"/>
    <property type="match status" value="1"/>
</dbReference>
<feature type="transmembrane region" description="Helical" evidence="19">
    <location>
        <begin position="1079"/>
        <end position="1097"/>
    </location>
</feature>
<evidence type="ECO:0000259" key="20">
    <source>
        <dbReference type="PROSITE" id="PS51456"/>
    </source>
</evidence>
<dbReference type="GO" id="GO:0005524">
    <property type="term" value="F:ATP binding"/>
    <property type="evidence" value="ECO:0007669"/>
    <property type="project" value="UniProtKB-UniRule"/>
</dbReference>
<dbReference type="Proteomes" id="UP001208570">
    <property type="component" value="Unassembled WGS sequence"/>
</dbReference>
<feature type="region of interest" description="Actin-binding" evidence="17">
    <location>
        <begin position="549"/>
        <end position="571"/>
    </location>
</feature>
<keyword evidence="9" id="KW-0418">Kinase</keyword>